<dbReference type="AlphaFoldDB" id="A0AAN5D9S6"/>
<protein>
    <submittedName>
        <fullName evidence="1">Uncharacterized protein</fullName>
    </submittedName>
</protein>
<organism evidence="1 2">
    <name type="scientific">Pristionchus mayeri</name>
    <dbReference type="NCBI Taxonomy" id="1317129"/>
    <lineage>
        <taxon>Eukaryota</taxon>
        <taxon>Metazoa</taxon>
        <taxon>Ecdysozoa</taxon>
        <taxon>Nematoda</taxon>
        <taxon>Chromadorea</taxon>
        <taxon>Rhabditida</taxon>
        <taxon>Rhabditina</taxon>
        <taxon>Diplogasteromorpha</taxon>
        <taxon>Diplogasteroidea</taxon>
        <taxon>Neodiplogasteridae</taxon>
        <taxon>Pristionchus</taxon>
    </lineage>
</organism>
<sequence length="122" mass="13425">CEDVVKDNNKLMVDLFGADGRHYAQYMPNNQDMLPLESLENGAELSERVDCTVSSSELSSQDLCASHSTMNYNHLVSGGLRSDDEIPSAPANSCYTRGDKVLLPIAQSHSLYLFLTPDPMRA</sequence>
<name>A0AAN5D9S6_9BILA</name>
<evidence type="ECO:0000313" key="2">
    <source>
        <dbReference type="Proteomes" id="UP001328107"/>
    </source>
</evidence>
<keyword evidence="2" id="KW-1185">Reference proteome</keyword>
<dbReference type="Proteomes" id="UP001328107">
    <property type="component" value="Unassembled WGS sequence"/>
</dbReference>
<accession>A0AAN5D9S6</accession>
<comment type="caution">
    <text evidence="1">The sequence shown here is derived from an EMBL/GenBank/DDBJ whole genome shotgun (WGS) entry which is preliminary data.</text>
</comment>
<proteinExistence type="predicted"/>
<feature type="non-terminal residue" evidence="1">
    <location>
        <position position="1"/>
    </location>
</feature>
<gene>
    <name evidence="1" type="ORF">PMAYCL1PPCAC_28507</name>
</gene>
<reference evidence="2" key="1">
    <citation type="submission" date="2022-10" db="EMBL/GenBank/DDBJ databases">
        <title>Genome assembly of Pristionchus species.</title>
        <authorList>
            <person name="Yoshida K."/>
            <person name="Sommer R.J."/>
        </authorList>
    </citation>
    <scope>NUCLEOTIDE SEQUENCE [LARGE SCALE GENOMIC DNA]</scope>
    <source>
        <strain evidence="2">RS5460</strain>
    </source>
</reference>
<dbReference type="EMBL" id="BTRK01000006">
    <property type="protein sequence ID" value="GMR58312.1"/>
    <property type="molecule type" value="Genomic_DNA"/>
</dbReference>
<evidence type="ECO:0000313" key="1">
    <source>
        <dbReference type="EMBL" id="GMR58312.1"/>
    </source>
</evidence>